<dbReference type="SUPFAM" id="SSF82114">
    <property type="entry name" value="Riboflavin kinase-like"/>
    <property type="match status" value="1"/>
</dbReference>
<comment type="catalytic activity">
    <reaction evidence="14 15">
        <text>FMN + ATP + H(+) = FAD + diphosphate</text>
        <dbReference type="Rhea" id="RHEA:17237"/>
        <dbReference type="ChEBI" id="CHEBI:15378"/>
        <dbReference type="ChEBI" id="CHEBI:30616"/>
        <dbReference type="ChEBI" id="CHEBI:33019"/>
        <dbReference type="ChEBI" id="CHEBI:57692"/>
        <dbReference type="ChEBI" id="CHEBI:58210"/>
        <dbReference type="EC" id="2.7.7.2"/>
    </reaction>
</comment>
<comment type="similarity">
    <text evidence="15">Belongs to the ribF family.</text>
</comment>
<evidence type="ECO:0000256" key="5">
    <source>
        <dbReference type="ARBA" id="ARBA00022643"/>
    </source>
</evidence>
<dbReference type="InterPro" id="IPR004821">
    <property type="entry name" value="Cyt_trans-like"/>
</dbReference>
<keyword evidence="7 15" id="KW-0548">Nucleotidyltransferase</keyword>
<name>A0ABS1BWE8_9NEIS</name>
<comment type="caution">
    <text evidence="17">The sequence shown here is derived from an EMBL/GenBank/DDBJ whole genome shotgun (WGS) entry which is preliminary data.</text>
</comment>
<dbReference type="InterPro" id="IPR023468">
    <property type="entry name" value="Riboflavin_kinase"/>
</dbReference>
<dbReference type="PIRSF" id="PIRSF004491">
    <property type="entry name" value="FAD_Synth"/>
    <property type="match status" value="1"/>
</dbReference>
<comment type="function">
    <text evidence="1">Catalyzes the phosphorylation of riboflavin to FMN followed by the adenylation of FMN to FAD.</text>
</comment>
<gene>
    <name evidence="17" type="primary">ribF</name>
    <name evidence="17" type="ORF">JDW22_11420</name>
</gene>
<accession>A0ABS1BWE8</accession>
<dbReference type="Pfam" id="PF06574">
    <property type="entry name" value="FAD_syn"/>
    <property type="match status" value="1"/>
</dbReference>
<dbReference type="PANTHER" id="PTHR22749">
    <property type="entry name" value="RIBOFLAVIN KINASE/FMN ADENYLYLTRANSFERASE"/>
    <property type="match status" value="1"/>
</dbReference>
<keyword evidence="6 15" id="KW-0808">Transferase</keyword>
<dbReference type="InterPro" id="IPR014729">
    <property type="entry name" value="Rossmann-like_a/b/a_fold"/>
</dbReference>
<evidence type="ECO:0000256" key="8">
    <source>
        <dbReference type="ARBA" id="ARBA00022741"/>
    </source>
</evidence>
<evidence type="ECO:0000256" key="15">
    <source>
        <dbReference type="PIRNR" id="PIRNR004491"/>
    </source>
</evidence>
<dbReference type="NCBIfam" id="TIGR00083">
    <property type="entry name" value="ribF"/>
    <property type="match status" value="1"/>
</dbReference>
<evidence type="ECO:0000256" key="1">
    <source>
        <dbReference type="ARBA" id="ARBA00002121"/>
    </source>
</evidence>
<dbReference type="GO" id="GO:0003919">
    <property type="term" value="F:FMN adenylyltransferase activity"/>
    <property type="evidence" value="ECO:0007669"/>
    <property type="project" value="UniProtKB-EC"/>
</dbReference>
<evidence type="ECO:0000259" key="16">
    <source>
        <dbReference type="SMART" id="SM00904"/>
    </source>
</evidence>
<comment type="catalytic activity">
    <reaction evidence="13 15">
        <text>riboflavin + ATP = FMN + ADP + H(+)</text>
        <dbReference type="Rhea" id="RHEA:14357"/>
        <dbReference type="ChEBI" id="CHEBI:15378"/>
        <dbReference type="ChEBI" id="CHEBI:30616"/>
        <dbReference type="ChEBI" id="CHEBI:57986"/>
        <dbReference type="ChEBI" id="CHEBI:58210"/>
        <dbReference type="ChEBI" id="CHEBI:456216"/>
        <dbReference type="EC" id="2.7.1.26"/>
    </reaction>
</comment>
<dbReference type="EC" id="2.7.1.26" evidence="15"/>
<dbReference type="Gene3D" id="2.40.30.30">
    <property type="entry name" value="Riboflavin kinase-like"/>
    <property type="match status" value="1"/>
</dbReference>
<evidence type="ECO:0000256" key="4">
    <source>
        <dbReference type="ARBA" id="ARBA00022630"/>
    </source>
</evidence>
<evidence type="ECO:0000313" key="17">
    <source>
        <dbReference type="EMBL" id="MBK0397165.1"/>
    </source>
</evidence>
<dbReference type="SUPFAM" id="SSF52374">
    <property type="entry name" value="Nucleotidylyl transferase"/>
    <property type="match status" value="1"/>
</dbReference>
<dbReference type="SMART" id="SM00904">
    <property type="entry name" value="Flavokinase"/>
    <property type="match status" value="1"/>
</dbReference>
<evidence type="ECO:0000256" key="7">
    <source>
        <dbReference type="ARBA" id="ARBA00022695"/>
    </source>
</evidence>
<dbReference type="InterPro" id="IPR015864">
    <property type="entry name" value="FAD_synthase"/>
</dbReference>
<dbReference type="InterPro" id="IPR023465">
    <property type="entry name" value="Riboflavin_kinase_dom_sf"/>
</dbReference>
<dbReference type="CDD" id="cd02064">
    <property type="entry name" value="FAD_synthetase_N"/>
    <property type="match status" value="1"/>
</dbReference>
<dbReference type="EC" id="2.7.7.2" evidence="15"/>
<dbReference type="InterPro" id="IPR002606">
    <property type="entry name" value="Riboflavin_kinase_bac"/>
</dbReference>
<protein>
    <recommendedName>
        <fullName evidence="15">Riboflavin biosynthesis protein</fullName>
    </recommendedName>
    <domain>
        <recommendedName>
            <fullName evidence="15">Riboflavin kinase</fullName>
            <ecNumber evidence="15">2.7.1.26</ecNumber>
        </recommendedName>
        <alternativeName>
            <fullName evidence="15">Flavokinase</fullName>
        </alternativeName>
    </domain>
    <domain>
        <recommendedName>
            <fullName evidence="15">FMN adenylyltransferase</fullName>
            <ecNumber evidence="15">2.7.7.2</ecNumber>
        </recommendedName>
        <alternativeName>
            <fullName evidence="15">FAD pyrophosphorylase</fullName>
        </alternativeName>
        <alternativeName>
            <fullName evidence="15">FAD synthase</fullName>
        </alternativeName>
    </domain>
</protein>
<keyword evidence="12" id="KW-0511">Multifunctional enzyme</keyword>
<dbReference type="RefSeq" id="WP_200523156.1">
    <property type="nucleotide sequence ID" value="NZ_JAEHNZ010000004.1"/>
</dbReference>
<reference evidence="17 18" key="1">
    <citation type="journal article" date="2021" name="Pathogens">
        <title>Isolation and Characterization of Kingella bonacorsii sp. nov., A Novel Kingella Species Detected in a Stable Periodontitis Subject.</title>
        <authorList>
            <person name="Antezack A."/>
            <person name="Boxberger M."/>
            <person name="Rolland C."/>
            <person name="Monnet-Corti V."/>
            <person name="La Scola B."/>
        </authorList>
    </citation>
    <scope>NUCLEOTIDE SEQUENCE [LARGE SCALE GENOMIC DNA]</scope>
    <source>
        <strain evidence="17 18">Marseille-Q4569</strain>
    </source>
</reference>
<evidence type="ECO:0000256" key="3">
    <source>
        <dbReference type="ARBA" id="ARBA00005201"/>
    </source>
</evidence>
<keyword evidence="11 15" id="KW-0067">ATP-binding</keyword>
<evidence type="ECO:0000256" key="12">
    <source>
        <dbReference type="ARBA" id="ARBA00023268"/>
    </source>
</evidence>
<evidence type="ECO:0000256" key="10">
    <source>
        <dbReference type="ARBA" id="ARBA00022827"/>
    </source>
</evidence>
<dbReference type="NCBIfam" id="TIGR00125">
    <property type="entry name" value="cyt_tran_rel"/>
    <property type="match status" value="1"/>
</dbReference>
<keyword evidence="8 15" id="KW-0547">Nucleotide-binding</keyword>
<evidence type="ECO:0000313" key="18">
    <source>
        <dbReference type="Proteomes" id="UP000614058"/>
    </source>
</evidence>
<comment type="pathway">
    <text evidence="2 15">Cofactor biosynthesis; FAD biosynthesis; FAD from FMN: step 1/1.</text>
</comment>
<comment type="pathway">
    <text evidence="3 15">Cofactor biosynthesis; FMN biosynthesis; FMN from riboflavin (ATP route): step 1/1.</text>
</comment>
<keyword evidence="4 15" id="KW-0285">Flavoprotein</keyword>
<proteinExistence type="inferred from homology"/>
<evidence type="ECO:0000256" key="11">
    <source>
        <dbReference type="ARBA" id="ARBA00022840"/>
    </source>
</evidence>
<dbReference type="NCBIfam" id="NF004159">
    <property type="entry name" value="PRK05627.1-2"/>
    <property type="match status" value="1"/>
</dbReference>
<evidence type="ECO:0000256" key="9">
    <source>
        <dbReference type="ARBA" id="ARBA00022777"/>
    </source>
</evidence>
<keyword evidence="9 15" id="KW-0418">Kinase</keyword>
<evidence type="ECO:0000256" key="6">
    <source>
        <dbReference type="ARBA" id="ARBA00022679"/>
    </source>
</evidence>
<dbReference type="GO" id="GO:0008531">
    <property type="term" value="F:riboflavin kinase activity"/>
    <property type="evidence" value="ECO:0007669"/>
    <property type="project" value="UniProtKB-EC"/>
</dbReference>
<dbReference type="Gene3D" id="3.40.50.620">
    <property type="entry name" value="HUPs"/>
    <property type="match status" value="1"/>
</dbReference>
<keyword evidence="18" id="KW-1185">Reference proteome</keyword>
<dbReference type="Pfam" id="PF01687">
    <property type="entry name" value="Flavokinase"/>
    <property type="match status" value="1"/>
</dbReference>
<dbReference type="EMBL" id="JAEHNZ010000004">
    <property type="protein sequence ID" value="MBK0397165.1"/>
    <property type="molecule type" value="Genomic_DNA"/>
</dbReference>
<organism evidence="17 18">
    <name type="scientific">Kingella bonacorsii</name>
    <dbReference type="NCBI Taxonomy" id="2796361"/>
    <lineage>
        <taxon>Bacteria</taxon>
        <taxon>Pseudomonadati</taxon>
        <taxon>Pseudomonadota</taxon>
        <taxon>Betaproteobacteria</taxon>
        <taxon>Neisseriales</taxon>
        <taxon>Neisseriaceae</taxon>
        <taxon>Kingella</taxon>
    </lineage>
</organism>
<evidence type="ECO:0000256" key="14">
    <source>
        <dbReference type="ARBA" id="ARBA00049494"/>
    </source>
</evidence>
<feature type="domain" description="Riboflavin kinase" evidence="16">
    <location>
        <begin position="183"/>
        <end position="307"/>
    </location>
</feature>
<keyword evidence="5 15" id="KW-0288">FMN</keyword>
<dbReference type="Proteomes" id="UP000614058">
    <property type="component" value="Unassembled WGS sequence"/>
</dbReference>
<dbReference type="InterPro" id="IPR015865">
    <property type="entry name" value="Riboflavin_kinase_bac/euk"/>
</dbReference>
<evidence type="ECO:0000256" key="13">
    <source>
        <dbReference type="ARBA" id="ARBA00047880"/>
    </source>
</evidence>
<sequence length="315" mass="34964">MNIWFGQQLPAPLLPSAVTIGNFDGVHTGHRHILQRLAREAQARQLHSVAIIFEPQPNEFFSRQANRPLPQRITPLRDKIQLLQQTGSVNSVWVQRFNPQFAAQTAEQFIQTILRAQLNTRYLLIGDDFRFGKGRGGDFNLLAAQRDFETERTPSILIAGERASSTAIRQALQLGDVAAANQMLGHPYTLSGHVKHGKKLGRTIGCPTANVHLPLHRYPLSGVFVVRAKGSFGECAGVASFGTNPTVSHTPEAKLEVHLFDFSGCLYGERIQVTFLHKLRDEAKFDSIAALQTQIAQDIETARAWHQAHRDAEAA</sequence>
<dbReference type="NCBIfam" id="NF004163">
    <property type="entry name" value="PRK05627.1-6"/>
    <property type="match status" value="1"/>
</dbReference>
<dbReference type="PANTHER" id="PTHR22749:SF6">
    <property type="entry name" value="RIBOFLAVIN KINASE"/>
    <property type="match status" value="1"/>
</dbReference>
<evidence type="ECO:0000256" key="2">
    <source>
        <dbReference type="ARBA" id="ARBA00004726"/>
    </source>
</evidence>
<keyword evidence="10 15" id="KW-0274">FAD</keyword>